<keyword evidence="2" id="KW-0677">Repeat</keyword>
<accession>A0A370U245</accession>
<dbReference type="GeneID" id="43594674"/>
<feature type="repeat" description="RCC1" evidence="3">
    <location>
        <begin position="311"/>
        <end position="363"/>
    </location>
</feature>
<feature type="compositionally biased region" description="Low complexity" evidence="4">
    <location>
        <begin position="27"/>
        <end position="80"/>
    </location>
</feature>
<feature type="region of interest" description="Disordered" evidence="4">
    <location>
        <begin position="1"/>
        <end position="162"/>
    </location>
</feature>
<dbReference type="GO" id="GO:0005085">
    <property type="term" value="F:guanyl-nucleotide exchange factor activity"/>
    <property type="evidence" value="ECO:0007669"/>
    <property type="project" value="TreeGrafter"/>
</dbReference>
<feature type="compositionally biased region" description="Basic and acidic residues" evidence="4">
    <location>
        <begin position="278"/>
        <end position="287"/>
    </location>
</feature>
<sequence>MPPKKANTSAAKSAAKPAATRAKRAATPKPAILPNTKKPVAAKKSTVASKASKPAASKPAAKARSATPKPAAAPKAAKSTSTKRKASEEDVEEPKSKKAKTAVEPKKAAAKAAPKPPVKKARAKSVTKKAATEEPDEKPAKAAVKPAAAKPKKQLPTLNTPPTQRLDIYVFGENSAGELGLGARGSNGRKVTDVARPRLNDKLSAKDVGVVQIAVGGMHCAALTHDNKILTWGVNDQAALGRETSDEGKMVTLDAGEAENEDSDSDSDDDSGLNPSEAEPREVDPKYFPEGTKFVSVHAGDSATFALTTVGTVYGWGTFRGNDGILGFRTDVHIAHFPMLIPELKNITSMAIGSNHVLALNNKGRVFAWGAGEQNQLARRVVSRTATGALIPREFGLQRKTIVHIGTGAYHSFAVDNKGNVMAWGLNTFGQTGVPKDDDEDDTVATPTLVESLSDYSVQQITGGAHHSMACTKDGKALIWGRADGGQTGLDISSLPTETLYYDEYNKPRYLVKPTAIPNVNCSYVAAGSDTCVILGDDGKAYSWGFSTNYQTGLGTDEDVKTVQHVDNTAVREKKLVFAGVGGQFGVLAGVAA</sequence>
<feature type="repeat" description="RCC1" evidence="3">
    <location>
        <begin position="166"/>
        <end position="226"/>
    </location>
</feature>
<feature type="compositionally biased region" description="Acidic residues" evidence="4">
    <location>
        <begin position="256"/>
        <end position="271"/>
    </location>
</feature>
<dbReference type="OrthoDB" id="61110at2759"/>
<reference evidence="6 7" key="1">
    <citation type="journal article" date="2018" name="IMA Fungus">
        <title>IMA Genome-F 9: Draft genome sequence of Annulohypoxylon stygium, Aspergillus mulundensis, Berkeleyomyces basicola (syn. Thielaviopsis basicola), Ceratocystis smalleyi, two Cercospora beticola strains, Coleophoma cylindrospora, Fusarium fracticaudum, Phialophora cf. hyalina, and Morchella septimelata.</title>
        <authorList>
            <person name="Wingfield B.D."/>
            <person name="Bills G.F."/>
            <person name="Dong Y."/>
            <person name="Huang W."/>
            <person name="Nel W.J."/>
            <person name="Swalarsk-Parry B.S."/>
            <person name="Vaghefi N."/>
            <person name="Wilken P.M."/>
            <person name="An Z."/>
            <person name="de Beer Z.W."/>
            <person name="De Vos L."/>
            <person name="Chen L."/>
            <person name="Duong T.A."/>
            <person name="Gao Y."/>
            <person name="Hammerbacher A."/>
            <person name="Kikkert J.R."/>
            <person name="Li Y."/>
            <person name="Li H."/>
            <person name="Li K."/>
            <person name="Li Q."/>
            <person name="Liu X."/>
            <person name="Ma X."/>
            <person name="Naidoo K."/>
            <person name="Pethybridge S.J."/>
            <person name="Sun J."/>
            <person name="Steenkamp E.T."/>
            <person name="van der Nest M.A."/>
            <person name="van Wyk S."/>
            <person name="Wingfield M.J."/>
            <person name="Xiong C."/>
            <person name="Yue Q."/>
            <person name="Zhang X."/>
        </authorList>
    </citation>
    <scope>NUCLEOTIDE SEQUENCE [LARGE SCALE GENOMIC DNA]</scope>
    <source>
        <strain evidence="6 7">BP 5553</strain>
    </source>
</reference>
<dbReference type="InterPro" id="IPR009091">
    <property type="entry name" value="RCC1/BLIP-II"/>
</dbReference>
<dbReference type="PRINTS" id="PR00633">
    <property type="entry name" value="RCCNDNSATION"/>
</dbReference>
<dbReference type="STRING" id="2656787.A0A370U245"/>
<dbReference type="EMBL" id="NPIC01000001">
    <property type="protein sequence ID" value="RDL41846.1"/>
    <property type="molecule type" value="Genomic_DNA"/>
</dbReference>
<dbReference type="InterPro" id="IPR051553">
    <property type="entry name" value="Ran_GTPase-activating"/>
</dbReference>
<feature type="region of interest" description="Disordered" evidence="4">
    <location>
        <begin position="256"/>
        <end position="287"/>
    </location>
</feature>
<dbReference type="PANTHER" id="PTHR45982">
    <property type="entry name" value="REGULATOR OF CHROMOSOME CONDENSATION"/>
    <property type="match status" value="1"/>
</dbReference>
<dbReference type="PANTHER" id="PTHR45982:SF1">
    <property type="entry name" value="REGULATOR OF CHROMOSOME CONDENSATION"/>
    <property type="match status" value="1"/>
</dbReference>
<keyword evidence="7" id="KW-1185">Reference proteome</keyword>
<evidence type="ECO:0000313" key="6">
    <source>
        <dbReference type="EMBL" id="RDL41846.1"/>
    </source>
</evidence>
<feature type="repeat" description="RCC1" evidence="3">
    <location>
        <begin position="364"/>
        <end position="418"/>
    </location>
</feature>
<evidence type="ECO:0000259" key="5">
    <source>
        <dbReference type="Pfam" id="PF25390"/>
    </source>
</evidence>
<feature type="repeat" description="RCC1" evidence="3">
    <location>
        <begin position="227"/>
        <end position="310"/>
    </location>
</feature>
<feature type="domain" description="RCC1-like" evidence="5">
    <location>
        <begin position="168"/>
        <end position="587"/>
    </location>
</feature>
<comment type="caution">
    <text evidence="6">The sequence shown here is derived from an EMBL/GenBank/DDBJ whole genome shotgun (WGS) entry which is preliminary data.</text>
</comment>
<dbReference type="PROSITE" id="PS00625">
    <property type="entry name" value="RCC1_1"/>
    <property type="match status" value="1"/>
</dbReference>
<feature type="compositionally biased region" description="Low complexity" evidence="4">
    <location>
        <begin position="1"/>
        <end position="20"/>
    </location>
</feature>
<feature type="repeat" description="RCC1" evidence="3">
    <location>
        <begin position="475"/>
        <end position="538"/>
    </location>
</feature>
<protein>
    <submittedName>
        <fullName evidence="6">Putative ran exchange factor prp20 pim1</fullName>
    </submittedName>
</protein>
<dbReference type="Proteomes" id="UP000254866">
    <property type="component" value="Unassembled WGS sequence"/>
</dbReference>
<dbReference type="SUPFAM" id="SSF50985">
    <property type="entry name" value="RCC1/BLIP-II"/>
    <property type="match status" value="1"/>
</dbReference>
<evidence type="ECO:0000313" key="7">
    <source>
        <dbReference type="Proteomes" id="UP000254866"/>
    </source>
</evidence>
<proteinExistence type="predicted"/>
<keyword evidence="1" id="KW-0344">Guanine-nucleotide releasing factor</keyword>
<dbReference type="Pfam" id="PF25390">
    <property type="entry name" value="WD40_RLD"/>
    <property type="match status" value="1"/>
</dbReference>
<gene>
    <name evidence="6" type="ORF">BP5553_01825</name>
</gene>
<dbReference type="Gene3D" id="2.130.10.30">
    <property type="entry name" value="Regulator of chromosome condensation 1/beta-lactamase-inhibitor protein II"/>
    <property type="match status" value="1"/>
</dbReference>
<dbReference type="PROSITE" id="PS00626">
    <property type="entry name" value="RCC1_2"/>
    <property type="match status" value="1"/>
</dbReference>
<evidence type="ECO:0000256" key="4">
    <source>
        <dbReference type="SAM" id="MobiDB-lite"/>
    </source>
</evidence>
<dbReference type="PROSITE" id="PS50012">
    <property type="entry name" value="RCC1_3"/>
    <property type="match status" value="6"/>
</dbReference>
<dbReference type="RefSeq" id="XP_031874502.1">
    <property type="nucleotide sequence ID" value="XM_032010448.1"/>
</dbReference>
<evidence type="ECO:0000256" key="1">
    <source>
        <dbReference type="ARBA" id="ARBA00022658"/>
    </source>
</evidence>
<feature type="compositionally biased region" description="Basic and acidic residues" evidence="4">
    <location>
        <begin position="85"/>
        <end position="107"/>
    </location>
</feature>
<dbReference type="AlphaFoldDB" id="A0A370U245"/>
<dbReference type="GO" id="GO:0005737">
    <property type="term" value="C:cytoplasm"/>
    <property type="evidence" value="ECO:0007669"/>
    <property type="project" value="TreeGrafter"/>
</dbReference>
<name>A0A370U245_9HELO</name>
<dbReference type="InterPro" id="IPR000408">
    <property type="entry name" value="Reg_chr_condens"/>
</dbReference>
<evidence type="ECO:0000256" key="3">
    <source>
        <dbReference type="PROSITE-ProRule" id="PRU00235"/>
    </source>
</evidence>
<organism evidence="6 7">
    <name type="scientific">Venustampulla echinocandica</name>
    <dbReference type="NCBI Taxonomy" id="2656787"/>
    <lineage>
        <taxon>Eukaryota</taxon>
        <taxon>Fungi</taxon>
        <taxon>Dikarya</taxon>
        <taxon>Ascomycota</taxon>
        <taxon>Pezizomycotina</taxon>
        <taxon>Leotiomycetes</taxon>
        <taxon>Helotiales</taxon>
        <taxon>Pleuroascaceae</taxon>
        <taxon>Venustampulla</taxon>
    </lineage>
</organism>
<evidence type="ECO:0000256" key="2">
    <source>
        <dbReference type="ARBA" id="ARBA00022737"/>
    </source>
</evidence>
<dbReference type="InterPro" id="IPR058923">
    <property type="entry name" value="RCC1-like_dom"/>
</dbReference>
<feature type="compositionally biased region" description="Basic residues" evidence="4">
    <location>
        <begin position="117"/>
        <end position="127"/>
    </location>
</feature>
<feature type="repeat" description="RCC1" evidence="3">
    <location>
        <begin position="419"/>
        <end position="474"/>
    </location>
</feature>